<dbReference type="Pfam" id="PF19723">
    <property type="entry name" value="DUF6216"/>
    <property type="match status" value="1"/>
</dbReference>
<reference evidence="2" key="1">
    <citation type="submission" date="2022-04" db="EMBL/GenBank/DDBJ databases">
        <title>Genomic mining of Alcaligenes faecalis D334 producing ectoin and derivatives.</title>
        <authorList>
            <person name="Doan V.T."/>
            <person name="Quach N.T."/>
            <person name="Vu T.-H.-N."/>
            <person name="Phi Q.-T."/>
        </authorList>
    </citation>
    <scope>NUCLEOTIDE SEQUENCE</scope>
    <source>
        <strain evidence="2">D334</strain>
    </source>
</reference>
<feature type="transmembrane region" description="Helical" evidence="1">
    <location>
        <begin position="16"/>
        <end position="39"/>
    </location>
</feature>
<organism evidence="2 3">
    <name type="scientific">Alcaligenes faecalis</name>
    <dbReference type="NCBI Taxonomy" id="511"/>
    <lineage>
        <taxon>Bacteria</taxon>
        <taxon>Pseudomonadati</taxon>
        <taxon>Pseudomonadota</taxon>
        <taxon>Betaproteobacteria</taxon>
        <taxon>Burkholderiales</taxon>
        <taxon>Alcaligenaceae</taxon>
        <taxon>Alcaligenes</taxon>
    </lineage>
</organism>
<keyword evidence="1" id="KW-0812">Transmembrane</keyword>
<feature type="transmembrane region" description="Helical" evidence="1">
    <location>
        <begin position="128"/>
        <end position="149"/>
    </location>
</feature>
<feature type="transmembrane region" description="Helical" evidence="1">
    <location>
        <begin position="230"/>
        <end position="249"/>
    </location>
</feature>
<evidence type="ECO:0000313" key="3">
    <source>
        <dbReference type="Proteomes" id="UP000830925"/>
    </source>
</evidence>
<dbReference type="EMBL" id="CP095873">
    <property type="protein sequence ID" value="UPL22385.1"/>
    <property type="molecule type" value="Genomic_DNA"/>
</dbReference>
<dbReference type="AlphaFoldDB" id="A0AAE9KQN4"/>
<dbReference type="Proteomes" id="UP000830925">
    <property type="component" value="Chromosome"/>
</dbReference>
<dbReference type="RefSeq" id="WP_247966524.1">
    <property type="nucleotide sequence ID" value="NZ_CP095873.1"/>
</dbReference>
<keyword evidence="1" id="KW-1133">Transmembrane helix</keyword>
<keyword evidence="1" id="KW-0472">Membrane</keyword>
<evidence type="ECO:0000313" key="2">
    <source>
        <dbReference type="EMBL" id="UPL22385.1"/>
    </source>
</evidence>
<evidence type="ECO:0000256" key="1">
    <source>
        <dbReference type="SAM" id="Phobius"/>
    </source>
</evidence>
<proteinExistence type="predicted"/>
<sequence>MSLMSSVFPSFSSFSGFVYFCVFVIGLAFLYFSGAYFIFFNKLWSFFHRDEFYDSYLDSARKDALDVERFKLMYGAGRVKEIQTVKDAHQAIKWSNSCSVALKTLGEAGIWVDWKNQKVDKPKVYQSLSLYVIFIVVVVLSVFFSVLSFNSESIVRFKGSGVYAWRGEQGLRSFASMGDKRWVFDLSSCASERRGTETPLFQEEIDFLCEFSASKDYLSSLNSGLKFQHYFSRALLIYLICLAVFLLRLRKSHEVALRLHREMYPCHCKK</sequence>
<gene>
    <name evidence="2" type="ORF">MXF72_04700</name>
</gene>
<accession>A0AAE9KQN4</accession>
<protein>
    <submittedName>
        <fullName evidence="2">DUF6216 family protein</fullName>
    </submittedName>
</protein>
<dbReference type="InterPro" id="IPR046188">
    <property type="entry name" value="DUF6216"/>
</dbReference>
<name>A0AAE9KQN4_ALCFA</name>